<feature type="region of interest" description="Disordered" evidence="1">
    <location>
        <begin position="334"/>
        <end position="368"/>
    </location>
</feature>
<evidence type="ECO:0000313" key="3">
    <source>
        <dbReference type="EMBL" id="EKM49736.1"/>
    </source>
</evidence>
<keyword evidence="2" id="KW-0812">Transmembrane</keyword>
<feature type="transmembrane region" description="Helical" evidence="2">
    <location>
        <begin position="284"/>
        <end position="304"/>
    </location>
</feature>
<feature type="compositionally biased region" description="Polar residues" evidence="1">
    <location>
        <begin position="334"/>
        <end position="343"/>
    </location>
</feature>
<dbReference type="HOGENOM" id="CLU_066907_0_0_1"/>
<keyword evidence="2" id="KW-0472">Membrane</keyword>
<feature type="transmembrane region" description="Helical" evidence="2">
    <location>
        <begin position="37"/>
        <end position="62"/>
    </location>
</feature>
<feature type="transmembrane region" description="Helical" evidence="2">
    <location>
        <begin position="74"/>
        <end position="95"/>
    </location>
</feature>
<keyword evidence="2" id="KW-1133">Transmembrane helix</keyword>
<reference evidence="3 4" key="1">
    <citation type="journal article" date="2012" name="BMC Genomics">
        <title>Comparative genomics of the white-rot fungi, Phanerochaete carnosa and P. chrysosporium, to elucidate the genetic basis of the distinct wood types they colonize.</title>
        <authorList>
            <person name="Suzuki H."/>
            <person name="MacDonald J."/>
            <person name="Syed K."/>
            <person name="Salamov A."/>
            <person name="Hori C."/>
            <person name="Aerts A."/>
            <person name="Henrissat B."/>
            <person name="Wiebenga A."/>
            <person name="vanKuyk P.A."/>
            <person name="Barry K."/>
            <person name="Lindquist E."/>
            <person name="LaButti K."/>
            <person name="Lapidus A."/>
            <person name="Lucas S."/>
            <person name="Coutinho P."/>
            <person name="Gong Y."/>
            <person name="Samejima M."/>
            <person name="Mahadevan R."/>
            <person name="Abou-Zaid M."/>
            <person name="de Vries R.P."/>
            <person name="Igarashi K."/>
            <person name="Yadav J.S."/>
            <person name="Grigoriev I.V."/>
            <person name="Master E.R."/>
        </authorList>
    </citation>
    <scope>NUCLEOTIDE SEQUENCE [LARGE SCALE GENOMIC DNA]</scope>
    <source>
        <strain evidence="3 4">HHB-10118-sp</strain>
    </source>
</reference>
<evidence type="ECO:0000256" key="1">
    <source>
        <dbReference type="SAM" id="MobiDB-lite"/>
    </source>
</evidence>
<dbReference type="KEGG" id="pco:PHACADRAFT_214258"/>
<dbReference type="GeneID" id="18913487"/>
<dbReference type="RefSeq" id="XP_007401790.1">
    <property type="nucleotide sequence ID" value="XM_007401728.1"/>
</dbReference>
<protein>
    <recommendedName>
        <fullName evidence="5">G-protein coupled receptors family 1 profile domain-containing protein</fullName>
    </recommendedName>
</protein>
<dbReference type="EMBL" id="JH930480">
    <property type="protein sequence ID" value="EKM49736.1"/>
    <property type="molecule type" value="Genomic_DNA"/>
</dbReference>
<evidence type="ECO:0000256" key="2">
    <source>
        <dbReference type="SAM" id="Phobius"/>
    </source>
</evidence>
<dbReference type="OrthoDB" id="2790304at2759"/>
<organism evidence="3 4">
    <name type="scientific">Phanerochaete carnosa (strain HHB-10118-sp)</name>
    <name type="common">White-rot fungus</name>
    <name type="synonym">Peniophora carnosa</name>
    <dbReference type="NCBI Taxonomy" id="650164"/>
    <lineage>
        <taxon>Eukaryota</taxon>
        <taxon>Fungi</taxon>
        <taxon>Dikarya</taxon>
        <taxon>Basidiomycota</taxon>
        <taxon>Agaricomycotina</taxon>
        <taxon>Agaricomycetes</taxon>
        <taxon>Polyporales</taxon>
        <taxon>Phanerochaetaceae</taxon>
        <taxon>Phanerochaete</taxon>
    </lineage>
</organism>
<dbReference type="AlphaFoldDB" id="K5UJJ6"/>
<sequence length="393" mass="43280">MAATQRIETHPHPSSVYAPIVAMALDDAEMHRAGLAFLYRIVPVLVATILYGIYIAILCVATRGLWQRGLRARPNAVILIVLYVVSCLSTALWALEVAQLIGLVDLLLSPDGLSTNALFNRFYDLIARETKVTGVLFESQMIAGDILVIWRVGAIWFEKKIVVLLPLFWWVLMIVNMLIHSARCQSGVATTNYGELCKVTDVAAPVLSIVTNISVMLLVLWKAWEIRDTLLDVLHRRKTNKIFTLFVLMVESGTLYVVMLITDLLVTSIVTGGNETVGRMVDCIWGYAAVQLVGIYPTLLIVVLRESVWNSDYADSTQGLAISTVQFASHNATAVRSTTQSPESHVERGKGNSYEHVSGGATGSRSRDLHEVVHLGDEESQLSGKKKLGVALY</sequence>
<feature type="transmembrane region" description="Helical" evidence="2">
    <location>
        <begin position="202"/>
        <end position="221"/>
    </location>
</feature>
<dbReference type="InParanoid" id="K5UJJ6"/>
<evidence type="ECO:0000313" key="4">
    <source>
        <dbReference type="Proteomes" id="UP000008370"/>
    </source>
</evidence>
<keyword evidence="4" id="KW-1185">Reference proteome</keyword>
<accession>K5UJJ6</accession>
<gene>
    <name evidence="3" type="ORF">PHACADRAFT_214258</name>
</gene>
<name>K5UJJ6_PHACS</name>
<proteinExistence type="predicted"/>
<feature type="transmembrane region" description="Helical" evidence="2">
    <location>
        <begin position="132"/>
        <end position="150"/>
    </location>
</feature>
<feature type="transmembrane region" description="Helical" evidence="2">
    <location>
        <begin position="242"/>
        <end position="264"/>
    </location>
</feature>
<dbReference type="Proteomes" id="UP000008370">
    <property type="component" value="Unassembled WGS sequence"/>
</dbReference>
<evidence type="ECO:0008006" key="5">
    <source>
        <dbReference type="Google" id="ProtNLM"/>
    </source>
</evidence>
<feature type="transmembrane region" description="Helical" evidence="2">
    <location>
        <begin position="162"/>
        <end position="182"/>
    </location>
</feature>